<feature type="compositionally biased region" description="Basic residues" evidence="5">
    <location>
        <begin position="485"/>
        <end position="495"/>
    </location>
</feature>
<dbReference type="InterPro" id="IPR005178">
    <property type="entry name" value="Ostalpha/TMEM184C"/>
</dbReference>
<evidence type="ECO:0000256" key="2">
    <source>
        <dbReference type="ARBA" id="ARBA00022692"/>
    </source>
</evidence>
<feature type="transmembrane region" description="Helical" evidence="6">
    <location>
        <begin position="169"/>
        <end position="188"/>
    </location>
</feature>
<feature type="transmembrane region" description="Helical" evidence="6">
    <location>
        <begin position="108"/>
        <end position="126"/>
    </location>
</feature>
<dbReference type="OMA" id="AFAIAHW"/>
<dbReference type="Proteomes" id="UP000054383">
    <property type="component" value="Unassembled WGS sequence"/>
</dbReference>
<evidence type="ECO:0000256" key="6">
    <source>
        <dbReference type="SAM" id="Phobius"/>
    </source>
</evidence>
<keyword evidence="8" id="KW-1185">Reference proteome</keyword>
<feature type="compositionally biased region" description="Polar residues" evidence="5">
    <location>
        <begin position="410"/>
        <end position="422"/>
    </location>
</feature>
<feature type="transmembrane region" description="Helical" evidence="6">
    <location>
        <begin position="20"/>
        <end position="45"/>
    </location>
</feature>
<feature type="compositionally biased region" description="Polar residues" evidence="5">
    <location>
        <begin position="515"/>
        <end position="529"/>
    </location>
</feature>
<feature type="transmembrane region" description="Helical" evidence="6">
    <location>
        <begin position="74"/>
        <end position="96"/>
    </location>
</feature>
<organism evidence="7 8">
    <name type="scientific">Talaromyces islandicus</name>
    <name type="common">Penicillium islandicum</name>
    <dbReference type="NCBI Taxonomy" id="28573"/>
    <lineage>
        <taxon>Eukaryota</taxon>
        <taxon>Fungi</taxon>
        <taxon>Dikarya</taxon>
        <taxon>Ascomycota</taxon>
        <taxon>Pezizomycotina</taxon>
        <taxon>Eurotiomycetes</taxon>
        <taxon>Eurotiomycetidae</taxon>
        <taxon>Eurotiales</taxon>
        <taxon>Trichocomaceae</taxon>
        <taxon>Talaromyces</taxon>
        <taxon>Talaromyces sect. Islandici</taxon>
    </lineage>
</organism>
<sequence>MDVSITASGGTGSRLTRVFIIISGVASLVATLLSVVYVLVCLLGYQPADCDSSSLNSSIWLQTKNYRKPLLQRYVVRILLMVPIYAASSWTSIISLKAAMFLDPIRDIYEAFTIYTFFQLLINFVGGERALIIMTHGRPPVQHMWPMNTFLPKVDISDPHTFLAIKRGILQYAWLKPILALVSIILKATDKYQEGYIGLSSGYLWTGIIYNLSVTISLYSLALFWICMHNDLKPFRPVPKFLCIKLIIFASYWQGFFLSILQWLGAIPNGVAGYTPDNLAAAIQDTLICIEMPAFAIAHWYAFSWHDYADNRVSSARMPVKHALKDSFGVRDLIEDTKQTFRGNDYEYRLFDSGDNIIAHEESSSRLKRVMEGMRYERGGKGKYWIPKPGEANSRTPLLAGGDQQGRRGSPSQSKRGSTVDQFRSYGELEETRMDEDDERLFVNARALEFGDWNYPVITANEVPRDQRLPRTISYQSQDSDHGHVVRKARGHRNSHVSNGERASRKPRKPAQVERGSSASTVSPSNRSQVVDLVVENRAAEEQEQDTAQQQTGSAWPERHDVHLQRPTGEPVGVIRPQPTEGILPPDVPSTTTGADQDDDETSPQYGDFREEQNIWGR</sequence>
<feature type="region of interest" description="Disordered" evidence="5">
    <location>
        <begin position="382"/>
        <end position="424"/>
    </location>
</feature>
<dbReference type="GO" id="GO:0016020">
    <property type="term" value="C:membrane"/>
    <property type="evidence" value="ECO:0007669"/>
    <property type="project" value="UniProtKB-SubCell"/>
</dbReference>
<name>A0A0U1LLR5_TALIS</name>
<dbReference type="EMBL" id="CVMT01000001">
    <property type="protein sequence ID" value="CRG83943.1"/>
    <property type="molecule type" value="Genomic_DNA"/>
</dbReference>
<evidence type="ECO:0000256" key="5">
    <source>
        <dbReference type="SAM" id="MobiDB-lite"/>
    </source>
</evidence>
<dbReference type="OrthoDB" id="5348404at2759"/>
<evidence type="ECO:0000313" key="8">
    <source>
        <dbReference type="Proteomes" id="UP000054383"/>
    </source>
</evidence>
<dbReference type="SMART" id="SM01417">
    <property type="entry name" value="Solute_trans_a"/>
    <property type="match status" value="1"/>
</dbReference>
<dbReference type="Pfam" id="PF03619">
    <property type="entry name" value="Solute_trans_a"/>
    <property type="match status" value="1"/>
</dbReference>
<evidence type="ECO:0000256" key="4">
    <source>
        <dbReference type="ARBA" id="ARBA00023136"/>
    </source>
</evidence>
<accession>A0A0U1LLR5</accession>
<evidence type="ECO:0000313" key="7">
    <source>
        <dbReference type="EMBL" id="CRG83943.1"/>
    </source>
</evidence>
<feature type="transmembrane region" description="Helical" evidence="6">
    <location>
        <begin position="208"/>
        <end position="229"/>
    </location>
</feature>
<reference evidence="7 8" key="1">
    <citation type="submission" date="2015-04" db="EMBL/GenBank/DDBJ databases">
        <authorList>
            <person name="Syromyatnikov M.Y."/>
            <person name="Popov V.N."/>
        </authorList>
    </citation>
    <scope>NUCLEOTIDE SEQUENCE [LARGE SCALE GENOMIC DNA]</scope>
    <source>
        <strain evidence="7">WF-38-12</strain>
    </source>
</reference>
<feature type="transmembrane region" description="Helical" evidence="6">
    <location>
        <begin position="241"/>
        <end position="264"/>
    </location>
</feature>
<comment type="subcellular location">
    <subcellularLocation>
        <location evidence="1">Membrane</location>
        <topology evidence="1">Multi-pass membrane protein</topology>
    </subcellularLocation>
</comment>
<keyword evidence="4 6" id="KW-0472">Membrane</keyword>
<keyword evidence="2 6" id="KW-0812">Transmembrane</keyword>
<feature type="region of interest" description="Disordered" evidence="5">
    <location>
        <begin position="469"/>
        <end position="618"/>
    </location>
</feature>
<proteinExistence type="predicted"/>
<dbReference type="PANTHER" id="PTHR23423">
    <property type="entry name" value="ORGANIC SOLUTE TRANSPORTER-RELATED"/>
    <property type="match status" value="1"/>
</dbReference>
<evidence type="ECO:0000256" key="3">
    <source>
        <dbReference type="ARBA" id="ARBA00022989"/>
    </source>
</evidence>
<gene>
    <name evidence="7" type="ORF">PISL3812_01299</name>
</gene>
<protein>
    <submittedName>
        <fullName evidence="7">Transmembrane protein 184 homolog C30D11,06c</fullName>
    </submittedName>
</protein>
<feature type="compositionally biased region" description="Basic and acidic residues" evidence="5">
    <location>
        <begin position="608"/>
        <end position="618"/>
    </location>
</feature>
<evidence type="ECO:0000256" key="1">
    <source>
        <dbReference type="ARBA" id="ARBA00004141"/>
    </source>
</evidence>
<keyword evidence="3 6" id="KW-1133">Transmembrane helix</keyword>
<dbReference type="AlphaFoldDB" id="A0A0U1LLR5"/>